<dbReference type="Gene3D" id="3.40.850.10">
    <property type="entry name" value="Kinesin motor domain"/>
    <property type="match status" value="1"/>
</dbReference>
<dbReference type="Pfam" id="PF16065">
    <property type="entry name" value="DUF4807"/>
    <property type="match status" value="1"/>
</dbReference>
<dbReference type="AlphaFoldDB" id="T1HBJ5"/>
<organism evidence="7 8">
    <name type="scientific">Rhodnius prolixus</name>
    <name type="common">Triatomid bug</name>
    <dbReference type="NCBI Taxonomy" id="13249"/>
    <lineage>
        <taxon>Eukaryota</taxon>
        <taxon>Metazoa</taxon>
        <taxon>Ecdysozoa</taxon>
        <taxon>Arthropoda</taxon>
        <taxon>Hexapoda</taxon>
        <taxon>Insecta</taxon>
        <taxon>Pterygota</taxon>
        <taxon>Neoptera</taxon>
        <taxon>Paraneoptera</taxon>
        <taxon>Hemiptera</taxon>
        <taxon>Heteroptera</taxon>
        <taxon>Panheteroptera</taxon>
        <taxon>Cimicomorpha</taxon>
        <taxon>Reduviidae</taxon>
        <taxon>Triatominae</taxon>
        <taxon>Rhodnius</taxon>
    </lineage>
</organism>
<dbReference type="PANTHER" id="PTHR47968:SF65">
    <property type="entry name" value="KINESIN MOTOR DOMAIN-CONTAINING PROTEIN"/>
    <property type="match status" value="1"/>
</dbReference>
<evidence type="ECO:0000256" key="5">
    <source>
        <dbReference type="PROSITE-ProRule" id="PRU00283"/>
    </source>
</evidence>
<evidence type="ECO:0000256" key="2">
    <source>
        <dbReference type="ARBA" id="ARBA00022741"/>
    </source>
</evidence>
<sequence length="562" mass="63822">MALGKRDFKTAFKSDNLISSSNMGNKKQILNQPRTEKSNVKVFIRIRPFNEKEKANGCRKIVNAVDKTSLVFDPKESSESFFYHGTAQKTRDMTKKMNKDMLFEFDEVFDENIANNEIYEATTRNMVQSLFEGYNCSVFAYGATGAGKTYTMLGTQTQPGITYLTIVELLKQIDIYKESVNFTVGASYLEVYNEVVKDLLHPSSPQLQLREEDGRVVVSGLLVEKIESSSQLFSLLAEGNKNRSQHPTDSNAESSRSHAVFQVHVRMDNKGQVKIAKLSMIDLAGSERGAATGCKGARFKEGSNINKSLLALGKLQKLLGMKIFHLSVSVAERLEKEFYLVQHTEDFTESSHLKHQNVLYEESINEVGLFKPNKIINVELDAYMCEMLENALKYSLSFRRLFSKNMMQVGSKTGLVKVNINVCIPKRQIIDKRGNKLFEISCLERRELDHAMAWFSTLGGAFSALGDKIEYCAIMAGKISQQQFLLALRLGDPNLVARCKLYMALSLIQQKQFTDAKTIIKSQYAVAKKEYERDRRLMSMCLGIWTKWKYDKKQAKFKDKIT</sequence>
<dbReference type="InterPro" id="IPR027417">
    <property type="entry name" value="P-loop_NTPase"/>
</dbReference>
<dbReference type="eggNOG" id="KOG0242">
    <property type="taxonomic scope" value="Eukaryota"/>
</dbReference>
<dbReference type="FunCoup" id="T1HBJ5">
    <property type="interactions" value="410"/>
</dbReference>
<keyword evidence="4" id="KW-0963">Cytoplasm</keyword>
<dbReference type="InterPro" id="IPR032072">
    <property type="entry name" value="DUF4807"/>
</dbReference>
<dbReference type="GO" id="GO:0003777">
    <property type="term" value="F:microtubule motor activity"/>
    <property type="evidence" value="ECO:0007669"/>
    <property type="project" value="InterPro"/>
</dbReference>
<dbReference type="Pfam" id="PF00225">
    <property type="entry name" value="Kinesin"/>
    <property type="match status" value="1"/>
</dbReference>
<name>T1HBJ5_RHOPR</name>
<proteinExistence type="inferred from homology"/>
<dbReference type="STRING" id="13249.T1HBJ5"/>
<evidence type="ECO:0000256" key="3">
    <source>
        <dbReference type="ARBA" id="ARBA00022840"/>
    </source>
</evidence>
<dbReference type="VEuPathDB" id="VectorBase:RPRC001407"/>
<evidence type="ECO:0000256" key="1">
    <source>
        <dbReference type="ARBA" id="ARBA00004245"/>
    </source>
</evidence>
<dbReference type="PROSITE" id="PS50067">
    <property type="entry name" value="KINESIN_MOTOR_2"/>
    <property type="match status" value="1"/>
</dbReference>
<dbReference type="EnsemblMetazoa" id="RPRC001407-RA">
    <property type="protein sequence ID" value="RPRC001407-PA"/>
    <property type="gene ID" value="RPRC001407"/>
</dbReference>
<dbReference type="PROSITE" id="PS00411">
    <property type="entry name" value="KINESIN_MOTOR_1"/>
    <property type="match status" value="1"/>
</dbReference>
<dbReference type="GO" id="GO:0007018">
    <property type="term" value="P:microtubule-based movement"/>
    <property type="evidence" value="ECO:0007669"/>
    <property type="project" value="InterPro"/>
</dbReference>
<dbReference type="GO" id="GO:0005874">
    <property type="term" value="C:microtubule"/>
    <property type="evidence" value="ECO:0007669"/>
    <property type="project" value="UniProtKB-KW"/>
</dbReference>
<reference evidence="7" key="1">
    <citation type="submission" date="2015-05" db="UniProtKB">
        <authorList>
            <consortium name="EnsemblMetazoa"/>
        </authorList>
    </citation>
    <scope>IDENTIFICATION</scope>
</reference>
<evidence type="ECO:0000256" key="6">
    <source>
        <dbReference type="RuleBase" id="RU000394"/>
    </source>
</evidence>
<keyword evidence="6" id="KW-0493">Microtubule</keyword>
<protein>
    <recommendedName>
        <fullName evidence="6">Kinesin-like protein</fullName>
    </recommendedName>
</protein>
<dbReference type="SUPFAM" id="SSF52540">
    <property type="entry name" value="P-loop containing nucleoside triphosphate hydrolases"/>
    <property type="match status" value="1"/>
</dbReference>
<dbReference type="EMBL" id="ACPB03016769">
    <property type="status" value="NOT_ANNOTATED_CDS"/>
    <property type="molecule type" value="Genomic_DNA"/>
</dbReference>
<dbReference type="PANTHER" id="PTHR47968">
    <property type="entry name" value="CENTROMERE PROTEIN E"/>
    <property type="match status" value="1"/>
</dbReference>
<keyword evidence="2 5" id="KW-0547">Nucleotide-binding</keyword>
<keyword evidence="5 6" id="KW-0505">Motor protein</keyword>
<accession>T1HBJ5</accession>
<dbReference type="Proteomes" id="UP000015103">
    <property type="component" value="Unassembled WGS sequence"/>
</dbReference>
<dbReference type="SMART" id="SM00129">
    <property type="entry name" value="KISc"/>
    <property type="match status" value="1"/>
</dbReference>
<dbReference type="GO" id="GO:0008017">
    <property type="term" value="F:microtubule binding"/>
    <property type="evidence" value="ECO:0007669"/>
    <property type="project" value="InterPro"/>
</dbReference>
<evidence type="ECO:0000256" key="4">
    <source>
        <dbReference type="ARBA" id="ARBA00023212"/>
    </source>
</evidence>
<keyword evidence="3 5" id="KW-0067">ATP-binding</keyword>
<feature type="binding site" evidence="5">
    <location>
        <begin position="142"/>
        <end position="149"/>
    </location>
    <ligand>
        <name>ATP</name>
        <dbReference type="ChEBI" id="CHEBI:30616"/>
    </ligand>
</feature>
<dbReference type="InterPro" id="IPR001752">
    <property type="entry name" value="Kinesin_motor_dom"/>
</dbReference>
<dbReference type="HOGENOM" id="CLU_001485_2_0_1"/>
<dbReference type="PRINTS" id="PR00380">
    <property type="entry name" value="KINESINHEAVY"/>
</dbReference>
<dbReference type="GO" id="GO:0005524">
    <property type="term" value="F:ATP binding"/>
    <property type="evidence" value="ECO:0007669"/>
    <property type="project" value="UniProtKB-UniRule"/>
</dbReference>
<comment type="similarity">
    <text evidence="5 6">Belongs to the TRAFAC class myosin-kinesin ATPase superfamily. Kinesin family.</text>
</comment>
<dbReference type="InterPro" id="IPR027640">
    <property type="entry name" value="Kinesin-like_fam"/>
</dbReference>
<evidence type="ECO:0000313" key="8">
    <source>
        <dbReference type="Proteomes" id="UP000015103"/>
    </source>
</evidence>
<keyword evidence="4" id="KW-0206">Cytoskeleton</keyword>
<dbReference type="InterPro" id="IPR036961">
    <property type="entry name" value="Kinesin_motor_dom_sf"/>
</dbReference>
<dbReference type="EMBL" id="ACPB03016770">
    <property type="status" value="NOT_ANNOTATED_CDS"/>
    <property type="molecule type" value="Genomic_DNA"/>
</dbReference>
<keyword evidence="8" id="KW-1185">Reference proteome</keyword>
<comment type="subcellular location">
    <subcellularLocation>
        <location evidence="1">Cytoplasm</location>
        <location evidence="1">Cytoskeleton</location>
    </subcellularLocation>
</comment>
<dbReference type="InterPro" id="IPR019821">
    <property type="entry name" value="Kinesin_motor_CS"/>
</dbReference>
<dbReference type="InParanoid" id="T1HBJ5"/>
<evidence type="ECO:0000313" key="7">
    <source>
        <dbReference type="EnsemblMetazoa" id="RPRC001407-PA"/>
    </source>
</evidence>